<evidence type="ECO:0000259" key="4">
    <source>
        <dbReference type="Pfam" id="PF25876"/>
    </source>
</evidence>
<dbReference type="Pfam" id="PF25876">
    <property type="entry name" value="HH_MFP_RND"/>
    <property type="match status" value="1"/>
</dbReference>
<dbReference type="Pfam" id="PF25967">
    <property type="entry name" value="RND-MFP_C"/>
    <property type="match status" value="1"/>
</dbReference>
<feature type="domain" description="Multidrug resistance protein MdtA-like C-terminal permuted SH3" evidence="7">
    <location>
        <begin position="287"/>
        <end position="345"/>
    </location>
</feature>
<evidence type="ECO:0000259" key="7">
    <source>
        <dbReference type="Pfam" id="PF25967"/>
    </source>
</evidence>
<dbReference type="InterPro" id="IPR058625">
    <property type="entry name" value="MdtA-like_BSH"/>
</dbReference>
<evidence type="ECO:0000256" key="3">
    <source>
        <dbReference type="SAM" id="Coils"/>
    </source>
</evidence>
<comment type="subcellular location">
    <subcellularLocation>
        <location evidence="1">Cell envelope</location>
    </subcellularLocation>
</comment>
<dbReference type="GO" id="GO:0022857">
    <property type="term" value="F:transmembrane transporter activity"/>
    <property type="evidence" value="ECO:0007669"/>
    <property type="project" value="InterPro"/>
</dbReference>
<evidence type="ECO:0000313" key="8">
    <source>
        <dbReference type="EMBL" id="PCI93834.1"/>
    </source>
</evidence>
<accession>A0A2A4YGJ1</accession>
<dbReference type="EMBL" id="NVUU01000051">
    <property type="protein sequence ID" value="PCI93834.1"/>
    <property type="molecule type" value="Genomic_DNA"/>
</dbReference>
<comment type="similarity">
    <text evidence="2">Belongs to the membrane fusion protein (MFP) (TC 8.A.1) family.</text>
</comment>
<dbReference type="InterPro" id="IPR006143">
    <property type="entry name" value="RND_pump_MFP"/>
</dbReference>
<dbReference type="InterPro" id="IPR058624">
    <property type="entry name" value="MdtA-like_HH"/>
</dbReference>
<dbReference type="Gene3D" id="2.40.30.170">
    <property type="match status" value="1"/>
</dbReference>
<gene>
    <name evidence="8" type="ORF">COB11_04710</name>
</gene>
<name>A0A2A4YGJ1_UNCAE</name>
<dbReference type="Gene3D" id="2.40.50.100">
    <property type="match status" value="1"/>
</dbReference>
<dbReference type="Gene3D" id="2.40.420.20">
    <property type="match status" value="1"/>
</dbReference>
<evidence type="ECO:0000313" key="9">
    <source>
        <dbReference type="Proteomes" id="UP000217838"/>
    </source>
</evidence>
<keyword evidence="3" id="KW-0175">Coiled coil</keyword>
<dbReference type="Proteomes" id="UP000217838">
    <property type="component" value="Unassembled WGS sequence"/>
</dbReference>
<dbReference type="SUPFAM" id="SSF111369">
    <property type="entry name" value="HlyD-like secretion proteins"/>
    <property type="match status" value="1"/>
</dbReference>
<evidence type="ECO:0000256" key="1">
    <source>
        <dbReference type="ARBA" id="ARBA00004196"/>
    </source>
</evidence>
<feature type="coiled-coil region" evidence="3">
    <location>
        <begin position="96"/>
        <end position="123"/>
    </location>
</feature>
<dbReference type="InterPro" id="IPR058627">
    <property type="entry name" value="MdtA-like_C"/>
</dbReference>
<reference evidence="9" key="1">
    <citation type="submission" date="2017-08" db="EMBL/GenBank/DDBJ databases">
        <title>A dynamic microbial community with high functional redundancy inhabits the cold, oxic subseafloor aquifer.</title>
        <authorList>
            <person name="Tully B.J."/>
            <person name="Wheat C.G."/>
            <person name="Glazer B.T."/>
            <person name="Huber J.A."/>
        </authorList>
    </citation>
    <scope>NUCLEOTIDE SEQUENCE [LARGE SCALE GENOMIC DNA]</scope>
</reference>
<protein>
    <submittedName>
        <fullName evidence="8">Uncharacterized protein</fullName>
    </submittedName>
</protein>
<sequence>MRFSLFVLSAFCLLFVSCGKKKEVKKPLPKVYAAYAAKKTVPYYLEGIGHVRAYNSARIKSQIEGYLEVIHYDQGKDVNKGDILVTIDPDNYKAKLEESEGELEQSKAQLRFAEEKVIRYTKLVEDDYVSKLNYDEYVSNFQALLGTVKRNQGSVDNAKTNLNYCYIKAPFTGRIGKKLIDIGNLVQNDGSTLLIVNQLQPIYVDFSLPEKQLSRILKKQKKENLTVRVHIPEVEVVEEEGELIVVSNDVDETTGMVPLRAEFKNKDELLWPGQFAKVRLILKDVEDAVLVPEKAINLGQKGMYVEVVEADNIVKFKYVDVGETYGDLVVIEKGIDVGELVITTGQIQVKPNAPVNVVKVDDDILKQFKEW</sequence>
<evidence type="ECO:0000259" key="5">
    <source>
        <dbReference type="Pfam" id="PF25917"/>
    </source>
</evidence>
<dbReference type="Gene3D" id="1.10.287.470">
    <property type="entry name" value="Helix hairpin bin"/>
    <property type="match status" value="1"/>
</dbReference>
<dbReference type="AlphaFoldDB" id="A0A2A4YGJ1"/>
<feature type="domain" description="Multidrug resistance protein MdtA-like barrel-sandwich hybrid" evidence="5">
    <location>
        <begin position="56"/>
        <end position="197"/>
    </location>
</feature>
<dbReference type="InterPro" id="IPR058626">
    <property type="entry name" value="MdtA-like_b-barrel"/>
</dbReference>
<dbReference type="GO" id="GO:0005886">
    <property type="term" value="C:plasma membrane"/>
    <property type="evidence" value="ECO:0007669"/>
    <property type="project" value="TreeGrafter"/>
</dbReference>
<dbReference type="GO" id="GO:0046677">
    <property type="term" value="P:response to antibiotic"/>
    <property type="evidence" value="ECO:0007669"/>
    <property type="project" value="TreeGrafter"/>
</dbReference>
<dbReference type="PANTHER" id="PTHR30158">
    <property type="entry name" value="ACRA/E-RELATED COMPONENT OF DRUG EFFLUX TRANSPORTER"/>
    <property type="match status" value="1"/>
</dbReference>
<dbReference type="Pfam" id="PF25917">
    <property type="entry name" value="BSH_RND"/>
    <property type="match status" value="1"/>
</dbReference>
<dbReference type="PROSITE" id="PS51257">
    <property type="entry name" value="PROKAR_LIPOPROTEIN"/>
    <property type="match status" value="1"/>
</dbReference>
<dbReference type="GO" id="GO:0030313">
    <property type="term" value="C:cell envelope"/>
    <property type="evidence" value="ECO:0007669"/>
    <property type="project" value="UniProtKB-SubCell"/>
</dbReference>
<evidence type="ECO:0000259" key="6">
    <source>
        <dbReference type="Pfam" id="PF25944"/>
    </source>
</evidence>
<feature type="domain" description="Multidrug resistance protein MdtA-like beta-barrel" evidence="6">
    <location>
        <begin position="201"/>
        <end position="281"/>
    </location>
</feature>
<dbReference type="NCBIfam" id="TIGR01730">
    <property type="entry name" value="RND_mfp"/>
    <property type="match status" value="1"/>
</dbReference>
<comment type="caution">
    <text evidence="8">The sequence shown here is derived from an EMBL/GenBank/DDBJ whole genome shotgun (WGS) entry which is preliminary data.</text>
</comment>
<organism evidence="8 9">
    <name type="scientific">Aerophobetes bacterium</name>
    <dbReference type="NCBI Taxonomy" id="2030807"/>
    <lineage>
        <taxon>Bacteria</taxon>
        <taxon>Candidatus Aerophobota</taxon>
    </lineage>
</organism>
<proteinExistence type="inferred from homology"/>
<dbReference type="Pfam" id="PF25944">
    <property type="entry name" value="Beta-barrel_RND"/>
    <property type="match status" value="1"/>
</dbReference>
<feature type="domain" description="Multidrug resistance protein MdtA-like alpha-helical hairpin" evidence="4">
    <location>
        <begin position="96"/>
        <end position="164"/>
    </location>
</feature>
<evidence type="ECO:0000256" key="2">
    <source>
        <dbReference type="ARBA" id="ARBA00009477"/>
    </source>
</evidence>